<organism evidence="1 2">
    <name type="scientific">Halocaridina rubra</name>
    <name type="common">Hawaiian red shrimp</name>
    <dbReference type="NCBI Taxonomy" id="373956"/>
    <lineage>
        <taxon>Eukaryota</taxon>
        <taxon>Metazoa</taxon>
        <taxon>Ecdysozoa</taxon>
        <taxon>Arthropoda</taxon>
        <taxon>Crustacea</taxon>
        <taxon>Multicrustacea</taxon>
        <taxon>Malacostraca</taxon>
        <taxon>Eumalacostraca</taxon>
        <taxon>Eucarida</taxon>
        <taxon>Decapoda</taxon>
        <taxon>Pleocyemata</taxon>
        <taxon>Caridea</taxon>
        <taxon>Atyoidea</taxon>
        <taxon>Atyidae</taxon>
        <taxon>Halocaridina</taxon>
    </lineage>
</organism>
<reference evidence="1 2" key="1">
    <citation type="submission" date="2023-11" db="EMBL/GenBank/DDBJ databases">
        <title>Halocaridina rubra genome assembly.</title>
        <authorList>
            <person name="Smith C."/>
        </authorList>
    </citation>
    <scope>NUCLEOTIDE SEQUENCE [LARGE SCALE GENOMIC DNA]</scope>
    <source>
        <strain evidence="1">EP-1</strain>
        <tissue evidence="1">Whole</tissue>
    </source>
</reference>
<dbReference type="AlphaFoldDB" id="A0AAN8XUM4"/>
<evidence type="ECO:0000313" key="1">
    <source>
        <dbReference type="EMBL" id="KAK7086144.1"/>
    </source>
</evidence>
<comment type="caution">
    <text evidence="1">The sequence shown here is derived from an EMBL/GenBank/DDBJ whole genome shotgun (WGS) entry which is preliminary data.</text>
</comment>
<gene>
    <name evidence="1" type="ORF">SK128_012190</name>
</gene>
<proteinExistence type="predicted"/>
<dbReference type="Proteomes" id="UP001381693">
    <property type="component" value="Unassembled WGS sequence"/>
</dbReference>
<sequence length="98" mass="10960">MCLNNFKHCFIKLFQADKAGQSRFRNYCPLGHSLDALCHCSSVGDLQSTSFNHPLRFHDTCALLQDCSLPGSLCLRSLSPSFQGKGRTEILCYCIVDQ</sequence>
<name>A0AAN8XUM4_HALRR</name>
<evidence type="ECO:0000313" key="2">
    <source>
        <dbReference type="Proteomes" id="UP001381693"/>
    </source>
</evidence>
<dbReference type="EMBL" id="JAXCGZ010000342">
    <property type="protein sequence ID" value="KAK7086144.1"/>
    <property type="molecule type" value="Genomic_DNA"/>
</dbReference>
<keyword evidence="2" id="KW-1185">Reference proteome</keyword>
<protein>
    <submittedName>
        <fullName evidence="1">Uncharacterized protein</fullName>
    </submittedName>
</protein>
<accession>A0AAN8XUM4</accession>